<evidence type="ECO:0000313" key="3">
    <source>
        <dbReference type="Proteomes" id="UP000813462"/>
    </source>
</evidence>
<gene>
    <name evidence="2" type="ORF">FEM48_Zijuj09G0069600</name>
</gene>
<accession>A0A978URI3</accession>
<proteinExistence type="predicted"/>
<keyword evidence="1" id="KW-1133">Transmembrane helix</keyword>
<feature type="transmembrane region" description="Helical" evidence="1">
    <location>
        <begin position="103"/>
        <end position="124"/>
    </location>
</feature>
<keyword evidence="1" id="KW-0472">Membrane</keyword>
<sequence>MWQNCCHISLAFVPKFLDFLQAFIGVSIVLYSVWMVDQWENLIPISPPPSSPPDFSSLSLFLHSDSDAISDQTTPLNFKVDLVSGFDGAFGLDLHSFKLLAPWFIYSGVGILSCYVTFIGCIAAEATNGCCLCFVSSMHTFLNYCVLKQ</sequence>
<reference evidence="2" key="1">
    <citation type="journal article" date="2021" name="Front. Plant Sci.">
        <title>Chromosome-Scale Genome Assembly for Chinese Sour Jujube and Insights Into Its Genome Evolution and Domestication Signature.</title>
        <authorList>
            <person name="Shen L.-Y."/>
            <person name="Luo H."/>
            <person name="Wang X.-L."/>
            <person name="Wang X.-M."/>
            <person name="Qiu X.-J."/>
            <person name="Liu H."/>
            <person name="Zhou S.-S."/>
            <person name="Jia K.-H."/>
            <person name="Nie S."/>
            <person name="Bao Y.-T."/>
            <person name="Zhang R.-G."/>
            <person name="Yun Q.-Z."/>
            <person name="Chai Y.-H."/>
            <person name="Lu J.-Y."/>
            <person name="Li Y."/>
            <person name="Zhao S.-W."/>
            <person name="Mao J.-F."/>
            <person name="Jia S.-G."/>
            <person name="Mao Y.-M."/>
        </authorList>
    </citation>
    <scope>NUCLEOTIDE SEQUENCE</scope>
    <source>
        <strain evidence="2">AT0</strain>
        <tissue evidence="2">Leaf</tissue>
    </source>
</reference>
<evidence type="ECO:0000313" key="2">
    <source>
        <dbReference type="EMBL" id="KAH7517483.1"/>
    </source>
</evidence>
<comment type="caution">
    <text evidence="2">The sequence shown here is derived from an EMBL/GenBank/DDBJ whole genome shotgun (WGS) entry which is preliminary data.</text>
</comment>
<evidence type="ECO:0000256" key="1">
    <source>
        <dbReference type="SAM" id="Phobius"/>
    </source>
</evidence>
<name>A0A978URI3_ZIZJJ</name>
<dbReference type="Proteomes" id="UP000813462">
    <property type="component" value="Unassembled WGS sequence"/>
</dbReference>
<protein>
    <submittedName>
        <fullName evidence="2">Uncharacterized protein</fullName>
    </submittedName>
</protein>
<dbReference type="AlphaFoldDB" id="A0A978URI3"/>
<keyword evidence="1" id="KW-0812">Transmembrane</keyword>
<dbReference type="EMBL" id="JAEACU010000009">
    <property type="protein sequence ID" value="KAH7517483.1"/>
    <property type="molecule type" value="Genomic_DNA"/>
</dbReference>
<feature type="transmembrane region" description="Helical" evidence="1">
    <location>
        <begin position="12"/>
        <end position="34"/>
    </location>
</feature>
<organism evidence="2 3">
    <name type="scientific">Ziziphus jujuba var. spinosa</name>
    <dbReference type="NCBI Taxonomy" id="714518"/>
    <lineage>
        <taxon>Eukaryota</taxon>
        <taxon>Viridiplantae</taxon>
        <taxon>Streptophyta</taxon>
        <taxon>Embryophyta</taxon>
        <taxon>Tracheophyta</taxon>
        <taxon>Spermatophyta</taxon>
        <taxon>Magnoliopsida</taxon>
        <taxon>eudicotyledons</taxon>
        <taxon>Gunneridae</taxon>
        <taxon>Pentapetalae</taxon>
        <taxon>rosids</taxon>
        <taxon>fabids</taxon>
        <taxon>Rosales</taxon>
        <taxon>Rhamnaceae</taxon>
        <taxon>Paliureae</taxon>
        <taxon>Ziziphus</taxon>
    </lineage>
</organism>